<proteinExistence type="predicted"/>
<dbReference type="Proteomes" id="UP000003075">
    <property type="component" value="Unassembled WGS sequence"/>
</dbReference>
<reference evidence="1 2" key="1">
    <citation type="journal article" date="2010" name="Appl. Microbiol. Biotechnol.">
        <title>Genotypic diversity in Oenococcus oeni by high-density microarray comparative genome hybridization and whole genome sequencing.</title>
        <authorList>
            <person name="Borneman A.R."/>
            <person name="Bartowsky E.J."/>
            <person name="McCarthy J."/>
            <person name="Chambers P.J."/>
        </authorList>
    </citation>
    <scope>NUCLEOTIDE SEQUENCE [LARGE SCALE GENOMIC DNA]</scope>
    <source>
        <strain evidence="1 2">AWRIB429</strain>
    </source>
</reference>
<sequence>MEFQNKEIQPVMRFISAFAESGISAQATRALVRLNDLLVDATKPMGKSQEELVKRYGGEINKSSGQISWPKQDNNIAPDEYNEEFAKMLDETVIVKPRRR</sequence>
<dbReference type="EMBL" id="ACSE01000033">
    <property type="protein sequence ID" value="EFD87501.1"/>
    <property type="molecule type" value="Genomic_DNA"/>
</dbReference>
<evidence type="ECO:0000313" key="1">
    <source>
        <dbReference type="EMBL" id="EFD87501.1"/>
    </source>
</evidence>
<comment type="caution">
    <text evidence="1">The sequence shown here is derived from an EMBL/GenBank/DDBJ whole genome shotgun (WGS) entry which is preliminary data.</text>
</comment>
<gene>
    <name evidence="1" type="ORF">AWRIB429_1934</name>
</gene>
<evidence type="ECO:0000313" key="2">
    <source>
        <dbReference type="Proteomes" id="UP000003075"/>
    </source>
</evidence>
<dbReference type="GeneID" id="75065325"/>
<dbReference type="AlphaFoldDB" id="D3LC54"/>
<accession>D3LC54</accession>
<dbReference type="RefSeq" id="WP_002819732.1">
    <property type="nucleotide sequence ID" value="NZ_ACSE01000033.1"/>
</dbReference>
<protein>
    <submittedName>
        <fullName evidence="1">Uncharacterized protein</fullName>
    </submittedName>
</protein>
<organism evidence="1 2">
    <name type="scientific">Oenococcus oeni AWRIB429</name>
    <dbReference type="NCBI Taxonomy" id="655225"/>
    <lineage>
        <taxon>Bacteria</taxon>
        <taxon>Bacillati</taxon>
        <taxon>Bacillota</taxon>
        <taxon>Bacilli</taxon>
        <taxon>Lactobacillales</taxon>
        <taxon>Lactobacillaceae</taxon>
        <taxon>Oenococcus</taxon>
    </lineage>
</organism>
<name>D3LC54_OENOE</name>